<feature type="region of interest" description="Disordered" evidence="1">
    <location>
        <begin position="280"/>
        <end position="406"/>
    </location>
</feature>
<name>A0A1I6X366_9ACTN</name>
<feature type="region of interest" description="Disordered" evidence="1">
    <location>
        <begin position="1"/>
        <end position="186"/>
    </location>
</feature>
<feature type="compositionally biased region" description="Low complexity" evidence="1">
    <location>
        <begin position="519"/>
        <end position="548"/>
    </location>
</feature>
<dbReference type="EMBL" id="FPBA01000001">
    <property type="protein sequence ID" value="SFT32670.1"/>
    <property type="molecule type" value="Genomic_DNA"/>
</dbReference>
<protein>
    <submittedName>
        <fullName evidence="2">Uncharacterized protein</fullName>
    </submittedName>
</protein>
<sequence>MQVGGQRLLPGRHVPQPAVGERAGLVDTGPVERLAGGPQAGPRGRRVGPASRGLAAVHGDGAGRGRRRRAGRQDVGHPAVHARPLDRAQVGQQHLADQVVRHPHPARGRLDQQPRAQRRRHPAVVAGRDGGQQADRHVPAGDRGRGEHVPRGRGQARQTQPDDVADPGRHSLPGRRRQRGQLGDEERVAAGALGQRGGDRAAARAAAQLRDQVGDLAGRQPGQPQPARARQPGGQPEHPGERRVAGGLLAAGRRQQQPAAVQLGEDHLEHVQRVAVGPLQVVEDDEQRPLGGEGVQPAGGVQAEGEPGAGVGAERRLGQPAEHLLPRPVRRRAADLGAAAPADGGPGAGGERLDQPGLADARLPGDDDRGAAAGARRRPGARQRGQLLRPAHEAVAGRCGDGCRRGRRGACRGGQRGVLAQHGGLEVAQLGRGVQAQLVGDPLAGAAQHVERVGLAAGPVQRPCQQRGGVLAQRGDGGGRGEVGDELGAGPQRQPRPGQPLDGDQPQLLQPRDHRDDVPNVGDVGVGPVLPAGQRLGQQPGGRAVVRGRAGGDQVGEGVRVDGGARQDQGVAVAAGHQDGGVAGPAARVEEPAQAADVALQRRRRRGRRGAAPEAVGQRGGRHRTALGGGQQRQDLGGPAPAEVQVDAVAQQPRRPEHVQPQVHGDGG</sequence>
<dbReference type="AlphaFoldDB" id="A0A1I6X366"/>
<feature type="compositionally biased region" description="Low complexity" evidence="1">
    <location>
        <begin position="215"/>
        <end position="236"/>
    </location>
</feature>
<dbReference type="Proteomes" id="UP000199546">
    <property type="component" value="Unassembled WGS sequence"/>
</dbReference>
<evidence type="ECO:0000313" key="2">
    <source>
        <dbReference type="EMBL" id="SFT32670.1"/>
    </source>
</evidence>
<accession>A0A1I6X366</accession>
<organism evidence="2 3">
    <name type="scientific">Geodermatophilus amargosae</name>
    <dbReference type="NCBI Taxonomy" id="1296565"/>
    <lineage>
        <taxon>Bacteria</taxon>
        <taxon>Bacillati</taxon>
        <taxon>Actinomycetota</taxon>
        <taxon>Actinomycetes</taxon>
        <taxon>Geodermatophilales</taxon>
        <taxon>Geodermatophilaceae</taxon>
        <taxon>Geodermatophilus</taxon>
    </lineage>
</organism>
<feature type="region of interest" description="Disordered" evidence="1">
    <location>
        <begin position="215"/>
        <end position="257"/>
    </location>
</feature>
<feature type="region of interest" description="Disordered" evidence="1">
    <location>
        <begin position="466"/>
        <end position="564"/>
    </location>
</feature>
<feature type="compositionally biased region" description="Low complexity" evidence="1">
    <location>
        <begin position="33"/>
        <end position="59"/>
    </location>
</feature>
<keyword evidence="3" id="KW-1185">Reference proteome</keyword>
<feature type="region of interest" description="Disordered" evidence="1">
    <location>
        <begin position="577"/>
        <end position="668"/>
    </location>
</feature>
<feature type="compositionally biased region" description="Low complexity" evidence="1">
    <location>
        <begin position="486"/>
        <end position="510"/>
    </location>
</feature>
<feature type="compositionally biased region" description="Basic and acidic residues" evidence="1">
    <location>
        <begin position="134"/>
        <end position="150"/>
    </location>
</feature>
<reference evidence="3" key="1">
    <citation type="submission" date="2016-10" db="EMBL/GenBank/DDBJ databases">
        <authorList>
            <person name="Varghese N."/>
            <person name="Submissions S."/>
        </authorList>
    </citation>
    <scope>NUCLEOTIDE SEQUENCE [LARGE SCALE GENOMIC DNA]</scope>
    <source>
        <strain evidence="3">DSM 46136</strain>
    </source>
</reference>
<proteinExistence type="predicted"/>
<evidence type="ECO:0000256" key="1">
    <source>
        <dbReference type="SAM" id="MobiDB-lite"/>
    </source>
</evidence>
<evidence type="ECO:0000313" key="3">
    <source>
        <dbReference type="Proteomes" id="UP000199546"/>
    </source>
</evidence>
<gene>
    <name evidence="2" type="ORF">SAMN05660657_00033</name>
</gene>